<dbReference type="Proteomes" id="UP001202402">
    <property type="component" value="Unassembled WGS sequence"/>
</dbReference>
<dbReference type="Gene3D" id="3.30.1370.160">
    <property type="match status" value="1"/>
</dbReference>
<evidence type="ECO:0000313" key="3">
    <source>
        <dbReference type="EMBL" id="MCH4286033.1"/>
    </source>
</evidence>
<dbReference type="CDD" id="cd00165">
    <property type="entry name" value="S4"/>
    <property type="match status" value="1"/>
</dbReference>
<dbReference type="Gene3D" id="3.10.290.10">
    <property type="entry name" value="RNA-binding S4 domain"/>
    <property type="match status" value="1"/>
</dbReference>
<keyword evidence="1" id="KW-0694">RNA-binding</keyword>
<dbReference type="PANTHER" id="PTHR13633:SF3">
    <property type="entry name" value="MITOCHONDRIAL TRANSCRIPTION RESCUE FACTOR 1"/>
    <property type="match status" value="1"/>
</dbReference>
<dbReference type="Pfam" id="PF01479">
    <property type="entry name" value="S4"/>
    <property type="match status" value="1"/>
</dbReference>
<proteinExistence type="predicted"/>
<accession>A0ABS9RA49</accession>
<dbReference type="EMBL" id="JAKVPQ010000010">
    <property type="protein sequence ID" value="MCH4286033.1"/>
    <property type="molecule type" value="Genomic_DNA"/>
</dbReference>
<comment type="caution">
    <text evidence="3">The sequence shown here is derived from an EMBL/GenBank/DDBJ whole genome shotgun (WGS) entry which is preliminary data.</text>
</comment>
<evidence type="ECO:0000313" key="4">
    <source>
        <dbReference type="Proteomes" id="UP001202402"/>
    </source>
</evidence>
<keyword evidence="4" id="KW-1185">Reference proteome</keyword>
<dbReference type="Gene3D" id="3.30.70.330">
    <property type="match status" value="1"/>
</dbReference>
<dbReference type="InterPro" id="IPR012677">
    <property type="entry name" value="Nucleotide-bd_a/b_plait_sf"/>
</dbReference>
<dbReference type="Pfam" id="PF17774">
    <property type="entry name" value="YlmH_RBD"/>
    <property type="match status" value="1"/>
</dbReference>
<feature type="domain" description="RNA-binding S4" evidence="2">
    <location>
        <begin position="176"/>
        <end position="245"/>
    </location>
</feature>
<evidence type="ECO:0000256" key="1">
    <source>
        <dbReference type="PROSITE-ProRule" id="PRU00182"/>
    </source>
</evidence>
<sequence>MNQHQLQHFRGNEEFVKRLYDLIDQMQRYRRICITPFFTPEEASIAQSICGKQILYRMDGGYPNAERVRFAFLPYDDEEPAFPTICLKANYSSSFSKLSHPDILGAIMHIGIERDMIGDFIIEDDRIYIFCDEMVENYITCNLTKIKRCSLHFQRTNEPIQHEQKLKYETKIVSSLRLDVMVSTLGHMSRSKATDLIKAGLVKVNHTVNQQASTTVSAGSVISIRKAGRFKFLEVSNKTKKDHLVIEVAKYE</sequence>
<protein>
    <submittedName>
        <fullName evidence="3">YlmH/Sll1252 family protein</fullName>
    </submittedName>
</protein>
<organism evidence="3 4">
    <name type="scientific">Amedibacillus hominis</name>
    <dbReference type="NCBI Taxonomy" id="2897776"/>
    <lineage>
        <taxon>Bacteria</taxon>
        <taxon>Bacillati</taxon>
        <taxon>Bacillota</taxon>
        <taxon>Erysipelotrichia</taxon>
        <taxon>Erysipelotrichales</taxon>
        <taxon>Erysipelotrichaceae</taxon>
        <taxon>Amedibacillus</taxon>
    </lineage>
</organism>
<dbReference type="PROSITE" id="PS50889">
    <property type="entry name" value="S4"/>
    <property type="match status" value="1"/>
</dbReference>
<evidence type="ECO:0000259" key="2">
    <source>
        <dbReference type="SMART" id="SM00363"/>
    </source>
</evidence>
<dbReference type="InterPro" id="IPR036986">
    <property type="entry name" value="S4_RNA-bd_sf"/>
</dbReference>
<gene>
    <name evidence="3" type="ORF">LQE99_12965</name>
</gene>
<dbReference type="InterPro" id="IPR002942">
    <property type="entry name" value="S4_RNA-bd"/>
</dbReference>
<dbReference type="InterPro" id="IPR040591">
    <property type="entry name" value="RqcP2_RBD"/>
</dbReference>
<dbReference type="SUPFAM" id="SSF55174">
    <property type="entry name" value="Alpha-L RNA-binding motif"/>
    <property type="match status" value="1"/>
</dbReference>
<reference evidence="3 4" key="1">
    <citation type="submission" date="2022-02" db="EMBL/GenBank/DDBJ databases">
        <title>Genome of Erysipelotrichaceae sp. nov. NSJ-176 isolated from human feces.</title>
        <authorList>
            <person name="Abdugheni R."/>
        </authorList>
    </citation>
    <scope>NUCLEOTIDE SEQUENCE [LARGE SCALE GENOMIC DNA]</scope>
    <source>
        <strain evidence="3 4">NSJ-176</strain>
    </source>
</reference>
<dbReference type="SMART" id="SM00363">
    <property type="entry name" value="S4"/>
    <property type="match status" value="1"/>
</dbReference>
<dbReference type="RefSeq" id="WP_117453591.1">
    <property type="nucleotide sequence ID" value="NZ_JAKVPQ010000010.1"/>
</dbReference>
<dbReference type="PANTHER" id="PTHR13633">
    <property type="entry name" value="MITOCHONDRIAL TRANSCRIPTION RESCUE FACTOR 1"/>
    <property type="match status" value="1"/>
</dbReference>
<name>A0ABS9RA49_9FIRM</name>